<dbReference type="AlphaFoldDB" id="A0A6A4VXI1"/>
<organism evidence="4 5">
    <name type="scientific">Amphibalanus amphitrite</name>
    <name type="common">Striped barnacle</name>
    <name type="synonym">Balanus amphitrite</name>
    <dbReference type="NCBI Taxonomy" id="1232801"/>
    <lineage>
        <taxon>Eukaryota</taxon>
        <taxon>Metazoa</taxon>
        <taxon>Ecdysozoa</taxon>
        <taxon>Arthropoda</taxon>
        <taxon>Crustacea</taxon>
        <taxon>Multicrustacea</taxon>
        <taxon>Cirripedia</taxon>
        <taxon>Thoracica</taxon>
        <taxon>Thoracicalcarea</taxon>
        <taxon>Balanomorpha</taxon>
        <taxon>Balanoidea</taxon>
        <taxon>Balanidae</taxon>
        <taxon>Amphibalaninae</taxon>
        <taxon>Amphibalanus</taxon>
    </lineage>
</organism>
<feature type="signal peptide" evidence="2">
    <location>
        <begin position="1"/>
        <end position="23"/>
    </location>
</feature>
<keyword evidence="1" id="KW-1015">Disulfide bond</keyword>
<dbReference type="InterPro" id="IPR001304">
    <property type="entry name" value="C-type_lectin-like"/>
</dbReference>
<keyword evidence="2" id="KW-0732">Signal</keyword>
<reference evidence="4 5" key="1">
    <citation type="submission" date="2019-07" db="EMBL/GenBank/DDBJ databases">
        <title>Draft genome assembly of a fouling barnacle, Amphibalanus amphitrite (Darwin, 1854): The first reference genome for Thecostraca.</title>
        <authorList>
            <person name="Kim W."/>
        </authorList>
    </citation>
    <scope>NUCLEOTIDE SEQUENCE [LARGE SCALE GENOMIC DNA]</scope>
    <source>
        <strain evidence="4">SNU_AA5</strain>
        <tissue evidence="4">Soma without cirri and trophi</tissue>
    </source>
</reference>
<dbReference type="PRINTS" id="PR01504">
    <property type="entry name" value="PNCREATITSAP"/>
</dbReference>
<dbReference type="Proteomes" id="UP000440578">
    <property type="component" value="Unassembled WGS sequence"/>
</dbReference>
<evidence type="ECO:0000313" key="5">
    <source>
        <dbReference type="Proteomes" id="UP000440578"/>
    </source>
</evidence>
<feature type="domain" description="C-type lectin" evidence="3">
    <location>
        <begin position="188"/>
        <end position="308"/>
    </location>
</feature>
<dbReference type="EMBL" id="VIIS01001405">
    <property type="protein sequence ID" value="KAF0298885.1"/>
    <property type="molecule type" value="Genomic_DNA"/>
</dbReference>
<dbReference type="Pfam" id="PF00059">
    <property type="entry name" value="Lectin_C"/>
    <property type="match status" value="1"/>
</dbReference>
<evidence type="ECO:0000313" key="4">
    <source>
        <dbReference type="EMBL" id="KAF0298885.1"/>
    </source>
</evidence>
<dbReference type="Gene3D" id="3.10.100.10">
    <property type="entry name" value="Mannose-Binding Protein A, subunit A"/>
    <property type="match status" value="1"/>
</dbReference>
<dbReference type="InterPro" id="IPR016187">
    <property type="entry name" value="CTDL_fold"/>
</dbReference>
<dbReference type="InterPro" id="IPR018378">
    <property type="entry name" value="C-type_lectin_CS"/>
</dbReference>
<sequence length="312" mass="34885">MAMLVSVLLCVVCVVVLQSAVIGALTGENDQEHKHETLQSASENVQDRLEMSPDSQDETIRMDMALDLFLDLVTNSSSAASCQHFAELKKQLNDLSTGLHQDSELSANSSQTVDRLLVDFRGLQQQVQELQTGQRRAQSDLDEMRIDVAQIQDTVNQLSTEQARLAALLTSVHQFQVLSSCPDGWSRHESSCYFIPEQTASWNEANRVCTQRHWRAGLVSVHAGNAEHVRLLFSRSEGSTFWIGLTRSSGDPGWEWSDGSPLDHTNWLADEPNNSGGQEHCVHEWITVSGSQGWNDRDCSHELKFLCQIWAH</sequence>
<protein>
    <submittedName>
        <fullName evidence="4">C-type lectin lectoxin-Phi2</fullName>
    </submittedName>
</protein>
<dbReference type="SMART" id="SM00034">
    <property type="entry name" value="CLECT"/>
    <property type="match status" value="1"/>
</dbReference>
<evidence type="ECO:0000259" key="3">
    <source>
        <dbReference type="PROSITE" id="PS50041"/>
    </source>
</evidence>
<name>A0A6A4VXI1_AMPAM</name>
<dbReference type="InterPro" id="IPR050111">
    <property type="entry name" value="C-type_lectin/snaclec_domain"/>
</dbReference>
<dbReference type="OrthoDB" id="7357196at2759"/>
<gene>
    <name evidence="4" type="primary">LECM2_1</name>
    <name evidence="4" type="ORF">FJT64_003795</name>
</gene>
<keyword evidence="5" id="KW-1185">Reference proteome</keyword>
<evidence type="ECO:0000256" key="2">
    <source>
        <dbReference type="SAM" id="SignalP"/>
    </source>
</evidence>
<dbReference type="InterPro" id="IPR016186">
    <property type="entry name" value="C-type_lectin-like/link_sf"/>
</dbReference>
<dbReference type="SUPFAM" id="SSF56436">
    <property type="entry name" value="C-type lectin-like"/>
    <property type="match status" value="1"/>
</dbReference>
<dbReference type="PANTHER" id="PTHR22803">
    <property type="entry name" value="MANNOSE, PHOSPHOLIPASE, LECTIN RECEPTOR RELATED"/>
    <property type="match status" value="1"/>
</dbReference>
<keyword evidence="4" id="KW-0430">Lectin</keyword>
<dbReference type="GO" id="GO:0030246">
    <property type="term" value="F:carbohydrate binding"/>
    <property type="evidence" value="ECO:0007669"/>
    <property type="project" value="UniProtKB-KW"/>
</dbReference>
<feature type="chain" id="PRO_5025589506" evidence="2">
    <location>
        <begin position="24"/>
        <end position="312"/>
    </location>
</feature>
<comment type="caution">
    <text evidence="4">The sequence shown here is derived from an EMBL/GenBank/DDBJ whole genome shotgun (WGS) entry which is preliminary data.</text>
</comment>
<evidence type="ECO:0000256" key="1">
    <source>
        <dbReference type="ARBA" id="ARBA00023157"/>
    </source>
</evidence>
<accession>A0A6A4VXI1</accession>
<dbReference type="PROSITE" id="PS50041">
    <property type="entry name" value="C_TYPE_LECTIN_2"/>
    <property type="match status" value="1"/>
</dbReference>
<dbReference type="PROSITE" id="PS00615">
    <property type="entry name" value="C_TYPE_LECTIN_1"/>
    <property type="match status" value="1"/>
</dbReference>
<proteinExistence type="predicted"/>